<dbReference type="EMBL" id="JAPQKO010000006">
    <property type="protein sequence ID" value="KAJ5156503.1"/>
    <property type="molecule type" value="Genomic_DNA"/>
</dbReference>
<keyword evidence="4" id="KW-0833">Ubl conjugation pathway</keyword>
<evidence type="ECO:0000256" key="6">
    <source>
        <dbReference type="ARBA" id="ARBA00022807"/>
    </source>
</evidence>
<feature type="region of interest" description="Disordered" evidence="7">
    <location>
        <begin position="530"/>
        <end position="578"/>
    </location>
</feature>
<dbReference type="PROSITE" id="PS50235">
    <property type="entry name" value="USP_3"/>
    <property type="match status" value="1"/>
</dbReference>
<feature type="domain" description="USP" evidence="8">
    <location>
        <begin position="191"/>
        <end position="483"/>
    </location>
</feature>
<evidence type="ECO:0000256" key="7">
    <source>
        <dbReference type="SAM" id="MobiDB-lite"/>
    </source>
</evidence>
<dbReference type="InterPro" id="IPR001394">
    <property type="entry name" value="Peptidase_C19_UCH"/>
</dbReference>
<keyword evidence="3" id="KW-0645">Protease</keyword>
<organism evidence="9 10">
    <name type="scientific">Penicillium capsulatum</name>
    <dbReference type="NCBI Taxonomy" id="69766"/>
    <lineage>
        <taxon>Eukaryota</taxon>
        <taxon>Fungi</taxon>
        <taxon>Dikarya</taxon>
        <taxon>Ascomycota</taxon>
        <taxon>Pezizomycotina</taxon>
        <taxon>Eurotiomycetes</taxon>
        <taxon>Eurotiomycetidae</taxon>
        <taxon>Eurotiales</taxon>
        <taxon>Aspergillaceae</taxon>
        <taxon>Penicillium</taxon>
    </lineage>
</organism>
<keyword evidence="6" id="KW-0788">Thiol protease</keyword>
<dbReference type="GO" id="GO:0006508">
    <property type="term" value="P:proteolysis"/>
    <property type="evidence" value="ECO:0007669"/>
    <property type="project" value="UniProtKB-KW"/>
</dbReference>
<dbReference type="SUPFAM" id="SSF54001">
    <property type="entry name" value="Cysteine proteinases"/>
    <property type="match status" value="1"/>
</dbReference>
<evidence type="ECO:0000256" key="5">
    <source>
        <dbReference type="ARBA" id="ARBA00022801"/>
    </source>
</evidence>
<feature type="compositionally biased region" description="Acidic residues" evidence="7">
    <location>
        <begin position="34"/>
        <end position="56"/>
    </location>
</feature>
<comment type="catalytic activity">
    <reaction evidence="1">
        <text>Thiol-dependent hydrolysis of ester, thioester, amide, peptide and isopeptide bonds formed by the C-terminal Gly of ubiquitin (a 76-residue protein attached to proteins as an intracellular targeting signal).</text>
        <dbReference type="EC" id="3.4.19.12"/>
    </reaction>
</comment>
<reference evidence="9" key="2">
    <citation type="journal article" date="2023" name="IMA Fungus">
        <title>Comparative genomic study of the Penicillium genus elucidates a diverse pangenome and 15 lateral gene transfer events.</title>
        <authorList>
            <person name="Petersen C."/>
            <person name="Sorensen T."/>
            <person name="Nielsen M.R."/>
            <person name="Sondergaard T.E."/>
            <person name="Sorensen J.L."/>
            <person name="Fitzpatrick D.A."/>
            <person name="Frisvad J.C."/>
            <person name="Nielsen K.L."/>
        </authorList>
    </citation>
    <scope>NUCLEOTIDE SEQUENCE</scope>
    <source>
        <strain evidence="9">IBT 21917</strain>
    </source>
</reference>
<dbReference type="AlphaFoldDB" id="A0A9W9HRF3"/>
<keyword evidence="5" id="KW-0378">Hydrolase</keyword>
<dbReference type="Proteomes" id="UP001146351">
    <property type="component" value="Unassembled WGS sequence"/>
</dbReference>
<dbReference type="OrthoDB" id="289038at2759"/>
<dbReference type="GO" id="GO:0005829">
    <property type="term" value="C:cytosol"/>
    <property type="evidence" value="ECO:0007669"/>
    <property type="project" value="TreeGrafter"/>
</dbReference>
<name>A0A9W9HRF3_9EURO</name>
<dbReference type="InterPro" id="IPR018200">
    <property type="entry name" value="USP_CS"/>
</dbReference>
<feature type="compositionally biased region" description="Basic residues" evidence="7">
    <location>
        <begin position="567"/>
        <end position="578"/>
    </location>
</feature>
<dbReference type="Gene3D" id="3.90.70.10">
    <property type="entry name" value="Cysteine proteinases"/>
    <property type="match status" value="1"/>
</dbReference>
<evidence type="ECO:0000313" key="9">
    <source>
        <dbReference type="EMBL" id="KAJ5156503.1"/>
    </source>
</evidence>
<feature type="region of interest" description="Disordered" evidence="7">
    <location>
        <begin position="1"/>
        <end position="165"/>
    </location>
</feature>
<gene>
    <name evidence="9" type="ORF">N7492_009306</name>
</gene>
<reference evidence="9" key="1">
    <citation type="submission" date="2022-11" db="EMBL/GenBank/DDBJ databases">
        <authorList>
            <person name="Petersen C."/>
        </authorList>
    </citation>
    <scope>NUCLEOTIDE SEQUENCE</scope>
    <source>
        <strain evidence="9">IBT 21917</strain>
    </source>
</reference>
<evidence type="ECO:0000313" key="10">
    <source>
        <dbReference type="Proteomes" id="UP001146351"/>
    </source>
</evidence>
<dbReference type="CDD" id="cd02257">
    <property type="entry name" value="Peptidase_C19"/>
    <property type="match status" value="1"/>
</dbReference>
<evidence type="ECO:0000256" key="3">
    <source>
        <dbReference type="ARBA" id="ARBA00022670"/>
    </source>
</evidence>
<dbReference type="InterPro" id="IPR028889">
    <property type="entry name" value="USP"/>
</dbReference>
<keyword evidence="10" id="KW-1185">Reference proteome</keyword>
<feature type="compositionally biased region" description="Basic residues" evidence="7">
    <location>
        <begin position="88"/>
        <end position="100"/>
    </location>
</feature>
<dbReference type="InterPro" id="IPR050164">
    <property type="entry name" value="Peptidase_C19"/>
</dbReference>
<dbReference type="PROSITE" id="PS00973">
    <property type="entry name" value="USP_2"/>
    <property type="match status" value="1"/>
</dbReference>
<accession>A0A9W9HRF3</accession>
<evidence type="ECO:0000256" key="2">
    <source>
        <dbReference type="ARBA" id="ARBA00012759"/>
    </source>
</evidence>
<comment type="caution">
    <text evidence="9">The sequence shown here is derived from an EMBL/GenBank/DDBJ whole genome shotgun (WGS) entry which is preliminary data.</text>
</comment>
<dbReference type="Pfam" id="PF00443">
    <property type="entry name" value="UCH"/>
    <property type="match status" value="1"/>
</dbReference>
<sequence>MGNNFSAQRGRPFPPAPTFVPNRMDSPRDTTMWDVDDDVAVSPDDTEMPDVPDEELEVNRSLVGSFPVESTPKVRGKRGTVGGPVRQTGKRRRNQRRVRRQAAGVTIHGGSGKGGDGGDSRIKSPVLPDGKEHHQKPSKSVDEPSPASEDTPPTHGRDRANSDVVKSKKFHSLRTAFNPEWNTSFPLRTEKGLPNQGTVCYRNVTLQILLHAPVFLNWLAANQQRHAPRAASVCSGSKGSRTGLSLLWPRVFDDWDEGSHDGHQDAVEFWLDLLRQFTAQTKPLQRPDLDAIFSIPTVNMIKCQSGACTTKYKSDQTNFLTLQFPADTRSLTSIDEMITSFFSANPIEETGCPDCSHARLTQECLGRPPELLLVHLNRIRYRDGELQKIDRKATFRETIELDRAVFDPRLAAADDVEYQLSSVILHRGRSTQSGHYRIVVRGRAGQWSLLDDESAPRHYDSFEDFASGQSIQSEVYLLAYRRLCFDPQHGTTGTTRDVSTAEGDNLNLMLLKPEKGAAGTQESPNIILASERTADQEIQNNPLRMNRKREAGDSAESGSDGPDVRRSGRKKKRMNYKE</sequence>
<dbReference type="PANTHER" id="PTHR24006">
    <property type="entry name" value="UBIQUITIN CARBOXYL-TERMINAL HYDROLASE"/>
    <property type="match status" value="1"/>
</dbReference>
<dbReference type="EC" id="3.4.19.12" evidence="2"/>
<dbReference type="PANTHER" id="PTHR24006:SF687">
    <property type="entry name" value="UBIQUITIN CARBOXYL-TERMINAL HYDROLASE 10"/>
    <property type="match status" value="1"/>
</dbReference>
<evidence type="ECO:0000256" key="4">
    <source>
        <dbReference type="ARBA" id="ARBA00022786"/>
    </source>
</evidence>
<dbReference type="GO" id="GO:0004843">
    <property type="term" value="F:cysteine-type deubiquitinase activity"/>
    <property type="evidence" value="ECO:0007669"/>
    <property type="project" value="UniProtKB-EC"/>
</dbReference>
<proteinExistence type="predicted"/>
<evidence type="ECO:0000259" key="8">
    <source>
        <dbReference type="PROSITE" id="PS50235"/>
    </source>
</evidence>
<dbReference type="GO" id="GO:0016579">
    <property type="term" value="P:protein deubiquitination"/>
    <property type="evidence" value="ECO:0007669"/>
    <property type="project" value="InterPro"/>
</dbReference>
<dbReference type="GO" id="GO:0005634">
    <property type="term" value="C:nucleus"/>
    <property type="evidence" value="ECO:0007669"/>
    <property type="project" value="TreeGrafter"/>
</dbReference>
<protein>
    <recommendedName>
        <fullName evidence="2">ubiquitinyl hydrolase 1</fullName>
        <ecNumber evidence="2">3.4.19.12</ecNumber>
    </recommendedName>
</protein>
<dbReference type="InterPro" id="IPR038765">
    <property type="entry name" value="Papain-like_cys_pep_sf"/>
</dbReference>
<evidence type="ECO:0000256" key="1">
    <source>
        <dbReference type="ARBA" id="ARBA00000707"/>
    </source>
</evidence>